<evidence type="ECO:0000259" key="1">
    <source>
        <dbReference type="Pfam" id="PF05257"/>
    </source>
</evidence>
<evidence type="ECO:0000313" key="2">
    <source>
        <dbReference type="EMBL" id="MFC3152259.1"/>
    </source>
</evidence>
<dbReference type="Proteomes" id="UP001595476">
    <property type="component" value="Unassembled WGS sequence"/>
</dbReference>
<accession>A0ABV7HHQ2</accession>
<dbReference type="EMBL" id="JBHRSZ010000006">
    <property type="protein sequence ID" value="MFC3152259.1"/>
    <property type="molecule type" value="Genomic_DNA"/>
</dbReference>
<dbReference type="RefSeq" id="WP_386722187.1">
    <property type="nucleotide sequence ID" value="NZ_JBHRSZ010000006.1"/>
</dbReference>
<feature type="domain" description="Peptidase C51" evidence="1">
    <location>
        <begin position="149"/>
        <end position="225"/>
    </location>
</feature>
<dbReference type="NCBIfam" id="TIGR02594">
    <property type="entry name" value="TIGR02594 family protein"/>
    <property type="match status" value="1"/>
</dbReference>
<sequence length="270" mass="29641">MPELKIVMSVGIKGKNLPKDVKAVQEALNELIHLISPIKRLTIDGQLGPKPENSKTVKAIKEFQRKVVMFKRPDGLITVNGRTHKKIKEKQSSTKLAAIVSPATFVSTIPWMKTALAEIGQSEVAGPKANPRILEYFKATKFWGTDDSGGKNAWCGSFVAWVLKKHGFKPVKSGYRAREWVNFGKKIEKPIHGAIGVKTRKGGGHVAFVVGKSSDGKYLYMLGGNQSNQVKVSKYKAEVWDTFVIPTSFDTKQSSLPVYTKKAAIAGSEA</sequence>
<dbReference type="InterPro" id="IPR036366">
    <property type="entry name" value="PGBDSf"/>
</dbReference>
<reference evidence="3" key="1">
    <citation type="journal article" date="2019" name="Int. J. Syst. Evol. Microbiol.">
        <title>The Global Catalogue of Microorganisms (GCM) 10K type strain sequencing project: providing services to taxonomists for standard genome sequencing and annotation.</title>
        <authorList>
            <consortium name="The Broad Institute Genomics Platform"/>
            <consortium name="The Broad Institute Genome Sequencing Center for Infectious Disease"/>
            <person name="Wu L."/>
            <person name="Ma J."/>
        </authorList>
    </citation>
    <scope>NUCLEOTIDE SEQUENCE [LARGE SCALE GENOMIC DNA]</scope>
    <source>
        <strain evidence="3">KCTC 52438</strain>
    </source>
</reference>
<protein>
    <submittedName>
        <fullName evidence="2">TIGR02594 family protein</fullName>
    </submittedName>
</protein>
<proteinExistence type="predicted"/>
<keyword evidence="3" id="KW-1185">Reference proteome</keyword>
<dbReference type="Pfam" id="PF05257">
    <property type="entry name" value="CHAP"/>
    <property type="match status" value="1"/>
</dbReference>
<name>A0ABV7HHQ2_9GAMM</name>
<dbReference type="Gene3D" id="1.10.101.10">
    <property type="entry name" value="PGBD-like superfamily/PGBD"/>
    <property type="match status" value="1"/>
</dbReference>
<dbReference type="InterPro" id="IPR013423">
    <property type="entry name" value="CHP02594"/>
</dbReference>
<comment type="caution">
    <text evidence="2">The sequence shown here is derived from an EMBL/GenBank/DDBJ whole genome shotgun (WGS) entry which is preliminary data.</text>
</comment>
<dbReference type="InterPro" id="IPR007921">
    <property type="entry name" value="CHAP_dom"/>
</dbReference>
<evidence type="ECO:0000313" key="3">
    <source>
        <dbReference type="Proteomes" id="UP001595476"/>
    </source>
</evidence>
<gene>
    <name evidence="2" type="ORF">ACFOEK_14585</name>
</gene>
<organism evidence="2 3">
    <name type="scientific">Litoribrevibacter euphylliae</name>
    <dbReference type="NCBI Taxonomy" id="1834034"/>
    <lineage>
        <taxon>Bacteria</taxon>
        <taxon>Pseudomonadati</taxon>
        <taxon>Pseudomonadota</taxon>
        <taxon>Gammaproteobacteria</taxon>
        <taxon>Oceanospirillales</taxon>
        <taxon>Oceanospirillaceae</taxon>
        <taxon>Litoribrevibacter</taxon>
    </lineage>
</organism>